<feature type="compositionally biased region" description="Basic and acidic residues" evidence="4">
    <location>
        <begin position="907"/>
        <end position="944"/>
    </location>
</feature>
<feature type="compositionally biased region" description="Basic and acidic residues" evidence="4">
    <location>
        <begin position="1200"/>
        <end position="1215"/>
    </location>
</feature>
<feature type="repeat" description="ANK" evidence="3">
    <location>
        <begin position="103"/>
        <end position="135"/>
    </location>
</feature>
<dbReference type="RefSeq" id="XP_022315819.1">
    <property type="nucleotide sequence ID" value="XM_022460111.1"/>
</dbReference>
<dbReference type="InterPro" id="IPR002110">
    <property type="entry name" value="Ankyrin_rpt"/>
</dbReference>
<dbReference type="RefSeq" id="XP_022315821.1">
    <property type="nucleotide sequence ID" value="XM_022460113.1"/>
</dbReference>
<dbReference type="InterPro" id="IPR011029">
    <property type="entry name" value="DEATH-like_dom_sf"/>
</dbReference>
<accession>A0A8B8CJ95</accession>
<dbReference type="Pfam" id="PF12796">
    <property type="entry name" value="Ank_2"/>
    <property type="match status" value="1"/>
</dbReference>
<evidence type="ECO:0000256" key="4">
    <source>
        <dbReference type="SAM" id="MobiDB-lite"/>
    </source>
</evidence>
<proteinExistence type="predicted"/>
<protein>
    <submittedName>
        <fullName evidence="7 8">Uncharacterized protein LOC111119690</fullName>
    </submittedName>
</protein>
<evidence type="ECO:0000313" key="7">
    <source>
        <dbReference type="RefSeq" id="XP_022315819.1"/>
    </source>
</evidence>
<organism evidence="6 8">
    <name type="scientific">Crassostrea virginica</name>
    <name type="common">Eastern oyster</name>
    <dbReference type="NCBI Taxonomy" id="6565"/>
    <lineage>
        <taxon>Eukaryota</taxon>
        <taxon>Metazoa</taxon>
        <taxon>Spiralia</taxon>
        <taxon>Lophotrochozoa</taxon>
        <taxon>Mollusca</taxon>
        <taxon>Bivalvia</taxon>
        <taxon>Autobranchia</taxon>
        <taxon>Pteriomorphia</taxon>
        <taxon>Ostreida</taxon>
        <taxon>Ostreoidea</taxon>
        <taxon>Ostreidae</taxon>
        <taxon>Crassostrea</taxon>
    </lineage>
</organism>
<dbReference type="InterPro" id="IPR000488">
    <property type="entry name" value="Death_dom"/>
</dbReference>
<dbReference type="PANTHER" id="PTHR24171">
    <property type="entry name" value="ANKYRIN REPEAT DOMAIN-CONTAINING PROTEIN 39-RELATED"/>
    <property type="match status" value="1"/>
</dbReference>
<evidence type="ECO:0000259" key="5">
    <source>
        <dbReference type="PROSITE" id="PS50017"/>
    </source>
</evidence>
<dbReference type="PROSITE" id="PS50088">
    <property type="entry name" value="ANK_REPEAT"/>
    <property type="match status" value="3"/>
</dbReference>
<feature type="compositionally biased region" description="Polar residues" evidence="4">
    <location>
        <begin position="1216"/>
        <end position="1230"/>
    </location>
</feature>
<dbReference type="Proteomes" id="UP000694844">
    <property type="component" value="Chromosome 2"/>
</dbReference>
<dbReference type="RefSeq" id="XP_022315820.1">
    <property type="nucleotide sequence ID" value="XM_022460112.1"/>
</dbReference>
<name>A0A8B8CJ95_CRAVI</name>
<reference evidence="7 8" key="1">
    <citation type="submission" date="2025-04" db="UniProtKB">
        <authorList>
            <consortium name="RefSeq"/>
        </authorList>
    </citation>
    <scope>IDENTIFICATION</scope>
    <source>
        <tissue evidence="7 8">Whole sample</tissue>
    </source>
</reference>
<dbReference type="Gene3D" id="1.10.533.10">
    <property type="entry name" value="Death Domain, Fas"/>
    <property type="match status" value="1"/>
</dbReference>
<dbReference type="PROSITE" id="PS50017">
    <property type="entry name" value="DEATH_DOMAIN"/>
    <property type="match status" value="1"/>
</dbReference>
<dbReference type="Gene3D" id="1.25.40.20">
    <property type="entry name" value="Ankyrin repeat-containing domain"/>
    <property type="match status" value="1"/>
</dbReference>
<keyword evidence="1" id="KW-0677">Repeat</keyword>
<dbReference type="GO" id="GO:0007165">
    <property type="term" value="P:signal transduction"/>
    <property type="evidence" value="ECO:0007669"/>
    <property type="project" value="InterPro"/>
</dbReference>
<evidence type="ECO:0000256" key="2">
    <source>
        <dbReference type="ARBA" id="ARBA00023043"/>
    </source>
</evidence>
<feature type="compositionally biased region" description="Polar residues" evidence="4">
    <location>
        <begin position="978"/>
        <end position="987"/>
    </location>
</feature>
<dbReference type="SUPFAM" id="SSF48403">
    <property type="entry name" value="Ankyrin repeat"/>
    <property type="match status" value="1"/>
</dbReference>
<feature type="compositionally biased region" description="Polar residues" evidence="4">
    <location>
        <begin position="1301"/>
        <end position="1330"/>
    </location>
</feature>
<feature type="compositionally biased region" description="Basic and acidic residues" evidence="4">
    <location>
        <begin position="1055"/>
        <end position="1192"/>
    </location>
</feature>
<dbReference type="SUPFAM" id="SSF47986">
    <property type="entry name" value="DEATH domain"/>
    <property type="match status" value="1"/>
</dbReference>
<dbReference type="PROSITE" id="PS50297">
    <property type="entry name" value="ANK_REP_REGION"/>
    <property type="match status" value="3"/>
</dbReference>
<dbReference type="InterPro" id="IPR036770">
    <property type="entry name" value="Ankyrin_rpt-contain_sf"/>
</dbReference>
<feature type="domain" description="Death" evidence="5">
    <location>
        <begin position="621"/>
        <end position="709"/>
    </location>
</feature>
<evidence type="ECO:0000256" key="1">
    <source>
        <dbReference type="ARBA" id="ARBA00022737"/>
    </source>
</evidence>
<feature type="compositionally biased region" description="Basic and acidic residues" evidence="4">
    <location>
        <begin position="1350"/>
        <end position="1395"/>
    </location>
</feature>
<dbReference type="OrthoDB" id="6140651at2759"/>
<sequence>MSQKEKQLMVAVDKGHTKLIETLILQGTSVNCRVKDDGSTPLIKAARNRNHVVQKLLLQHGADITSKNTLGLTSLHYTAEAGDNETLKLLLAYQSPLNAPDVEGCTPLHYAAKRNNQSTAEILVFCGADVDHRNKKGASPFKINKTEEFRKLALESRKVLEGIKNRDIVIEHDELFPGKVSYFKSLDLTVFTPDEFKLTSLSFLCRRVRPEFCADSLRPEGKEILISDAFEYITTTVHVQGIVELEVPLYDHQDPYEKIQIKTNHGVIADPAAIIDGPNTMSEHSGVLRWKLRIRLDITKTKSFILITIPKLEKFPVSSGGGDFVSEVDKFINIKVAPNTFSSGTVNLEVIPVPVYKSESYKNVLSIGHFYDLHHSLMINQFQEDGVTFTSPLPHEFENEGELCFLAADVPRDFDPDQHDPLDFNIWEILNRDPKAKKGRVSCSLSHFSTHVLAEKRKRISDADFKQHVNEIHTKALKRAKVVRFFAVLKPMSENIFQTILECTIPQKINDRLNFWRSQDFLVLTPESTSEYDTQEKQEYDIVLSGNIKKFSGTPKLQFHSKRENYQTISVLLTNKEEPFGSLDLVEIPQEKELTSIALWLSGMPVKDTPRKKDTFLGFTKEELLKKIASNLGPKWSQFCVLLGIPFHKVEKIRTKSENSVSLGKNVVKILLEWRKNSQHLDDMGVVDLVTALSRVGRNDIADLVHEDLREWLKKNEIEKGDRFYKWAENALNGTVEISRKSGYPEPMSDEFFVLLVEKFATPEFQHLGVLMGIPENQNSDIFADTTFPNHQYKVLRMLIVARERHLDRMESLTDLLDSLEATENDDCLEWIRNCTKKWVQNNQGKKNRTKFQLDLEHMVRREAGEEKDEEGVEGPLGIGYELEQDEKSYDKQSLKSEAGNSQPIESGHKKVRETDEQSVKSKDNDSTFGDRHESEKQIVKSEDTASEQPDFVESKKQNENSDSVEFSPVEKHGLQSKVVNPDNNVHQSERDDVLSENTASERQDVLETKEQTNKSDDNESGQRKVHGPENGSHKFHTSESNLQKISEPGTGSVKSDDTASKESVKSDDSASKYQVVHETEKQTIKLDDNESDQRKVREPENLSHEFYDTDSRLKKSETESVKSDDTASEHQVFHETEKQTIKPDDNESDQRKVREPENLSHEFYDTEFQFKKSETESVKSDNISSDHKGVRESNIQNDKSNESKSESKDVHEVDQQSVKSNENDTLQETHQSESEVVKLDDSDSKPDIVEADKDGFQQEEIHNKGKEDEQMNKNDSKLIVPESVKDEVRSDENSVKSDENGIQSNENGAKSDNNDSELGNQKVQTNFNDFISKDMNETMEQSIKSNDGVSKHSEEPENLKSDETNLRDAVGSDEKNKNAPDTVSEIKELDEPEKNSNNLEKSGLGGIK</sequence>
<evidence type="ECO:0000256" key="3">
    <source>
        <dbReference type="PROSITE-ProRule" id="PRU00023"/>
    </source>
</evidence>
<feature type="repeat" description="ANK" evidence="3">
    <location>
        <begin position="70"/>
        <end position="102"/>
    </location>
</feature>
<feature type="compositionally biased region" description="Basic and acidic residues" evidence="4">
    <location>
        <begin position="988"/>
        <end position="1023"/>
    </location>
</feature>
<feature type="region of interest" description="Disordered" evidence="4">
    <location>
        <begin position="887"/>
        <end position="1409"/>
    </location>
</feature>
<dbReference type="SMART" id="SM00248">
    <property type="entry name" value="ANK"/>
    <property type="match status" value="4"/>
</dbReference>
<evidence type="ECO:0000313" key="8">
    <source>
        <dbReference type="RefSeq" id="XP_022315820.1"/>
    </source>
</evidence>
<feature type="compositionally biased region" description="Polar residues" evidence="4">
    <location>
        <begin position="1339"/>
        <end position="1349"/>
    </location>
</feature>
<evidence type="ECO:0000313" key="9">
    <source>
        <dbReference type="RefSeq" id="XP_022315821.1"/>
    </source>
</evidence>
<dbReference type="Pfam" id="PF00531">
    <property type="entry name" value="Death"/>
    <property type="match status" value="1"/>
</dbReference>
<keyword evidence="6" id="KW-1185">Reference proteome</keyword>
<evidence type="ECO:0000313" key="6">
    <source>
        <dbReference type="Proteomes" id="UP000694844"/>
    </source>
</evidence>
<feature type="compositionally biased region" description="Basic and acidic residues" evidence="4">
    <location>
        <begin position="1231"/>
        <end position="1277"/>
    </location>
</feature>
<feature type="compositionally biased region" description="Basic and acidic residues" evidence="4">
    <location>
        <begin position="1284"/>
        <end position="1300"/>
    </location>
</feature>
<dbReference type="GeneID" id="111119690"/>
<dbReference type="KEGG" id="cvn:111119690"/>
<gene>
    <name evidence="7 8 9" type="primary">LOC111119690</name>
</gene>
<feature type="repeat" description="ANK" evidence="3">
    <location>
        <begin position="37"/>
        <end position="69"/>
    </location>
</feature>
<keyword evidence="2 3" id="KW-0040">ANK repeat</keyword>